<protein>
    <submittedName>
        <fullName evidence="2">Uncharacterized protein</fullName>
    </submittedName>
</protein>
<name>A0A0V0QK24_PSEPJ</name>
<keyword evidence="3" id="KW-1185">Reference proteome</keyword>
<feature type="region of interest" description="Disordered" evidence="1">
    <location>
        <begin position="218"/>
        <end position="249"/>
    </location>
</feature>
<feature type="compositionally biased region" description="Polar residues" evidence="1">
    <location>
        <begin position="218"/>
        <end position="230"/>
    </location>
</feature>
<dbReference type="Proteomes" id="UP000054937">
    <property type="component" value="Unassembled WGS sequence"/>
</dbReference>
<sequence length="283" mass="33036">MTFFNNNSPSKKEDQSKLKIQLFNYSNEFDLKQQGNLENQISTYNSPQFHQFPQLSFQGESFQYVNKKESNQNLLSKLDEKNIQNLSSNHLSSKFRDSSADMQIQNTLSCDGFSSINDTPKNYMKKFPSQFSRASEKSGFKDYTKIHLNGQQDLIDSSNYQSSNKNKHHKIYGNNIQAKSDVSSFHSLRSNIDKNYARRQNSPLIRLKNSEYEKQVKSSQELDVQWSQNDKTPKSSFGKRNYHFGDDDDEVVQENEDDIELIQESKNIIEEFNKQKLNNRINM</sequence>
<evidence type="ECO:0000313" key="2">
    <source>
        <dbReference type="EMBL" id="KRX02458.1"/>
    </source>
</evidence>
<proteinExistence type="predicted"/>
<organism evidence="2 3">
    <name type="scientific">Pseudocohnilembus persalinus</name>
    <name type="common">Ciliate</name>
    <dbReference type="NCBI Taxonomy" id="266149"/>
    <lineage>
        <taxon>Eukaryota</taxon>
        <taxon>Sar</taxon>
        <taxon>Alveolata</taxon>
        <taxon>Ciliophora</taxon>
        <taxon>Intramacronucleata</taxon>
        <taxon>Oligohymenophorea</taxon>
        <taxon>Scuticociliatia</taxon>
        <taxon>Philasterida</taxon>
        <taxon>Pseudocohnilembidae</taxon>
        <taxon>Pseudocohnilembus</taxon>
    </lineage>
</organism>
<evidence type="ECO:0000313" key="3">
    <source>
        <dbReference type="Proteomes" id="UP000054937"/>
    </source>
</evidence>
<dbReference type="EMBL" id="LDAU01000155">
    <property type="protein sequence ID" value="KRX02458.1"/>
    <property type="molecule type" value="Genomic_DNA"/>
</dbReference>
<gene>
    <name evidence="2" type="ORF">PPERSA_10075</name>
</gene>
<accession>A0A0V0QK24</accession>
<comment type="caution">
    <text evidence="2">The sequence shown here is derived from an EMBL/GenBank/DDBJ whole genome shotgun (WGS) entry which is preliminary data.</text>
</comment>
<evidence type="ECO:0000256" key="1">
    <source>
        <dbReference type="SAM" id="MobiDB-lite"/>
    </source>
</evidence>
<dbReference type="AlphaFoldDB" id="A0A0V0QK24"/>
<reference evidence="2 3" key="1">
    <citation type="journal article" date="2015" name="Sci. Rep.">
        <title>Genome of the facultative scuticociliatosis pathogen Pseudocohnilembus persalinus provides insight into its virulence through horizontal gene transfer.</title>
        <authorList>
            <person name="Xiong J."/>
            <person name="Wang G."/>
            <person name="Cheng J."/>
            <person name="Tian M."/>
            <person name="Pan X."/>
            <person name="Warren A."/>
            <person name="Jiang C."/>
            <person name="Yuan D."/>
            <person name="Miao W."/>
        </authorList>
    </citation>
    <scope>NUCLEOTIDE SEQUENCE [LARGE SCALE GENOMIC DNA]</scope>
    <source>
        <strain evidence="2">36N120E</strain>
    </source>
</reference>
<dbReference type="InParanoid" id="A0A0V0QK24"/>